<accession>A0ABX0H2C4</accession>
<dbReference type="Proteomes" id="UP000800981">
    <property type="component" value="Unassembled WGS sequence"/>
</dbReference>
<protein>
    <submittedName>
        <fullName evidence="1">Uncharacterized protein</fullName>
    </submittedName>
</protein>
<reference evidence="1 2" key="1">
    <citation type="submission" date="2020-03" db="EMBL/GenBank/DDBJ databases">
        <title>Two novel Motilibacter sp.</title>
        <authorList>
            <person name="Liu S."/>
        </authorList>
    </citation>
    <scope>NUCLEOTIDE SEQUENCE [LARGE SCALE GENOMIC DNA]</scope>
    <source>
        <strain evidence="1 2">E257</strain>
    </source>
</reference>
<dbReference type="EMBL" id="JAANNP010000039">
    <property type="protein sequence ID" value="NHC15588.1"/>
    <property type="molecule type" value="Genomic_DNA"/>
</dbReference>
<evidence type="ECO:0000313" key="2">
    <source>
        <dbReference type="Proteomes" id="UP000800981"/>
    </source>
</evidence>
<evidence type="ECO:0000313" key="1">
    <source>
        <dbReference type="EMBL" id="NHC15588.1"/>
    </source>
</evidence>
<sequence>MTTSRTARALSALGLGVTVALMSGPLGASPAGAVTIRIAPIKLPPATPPAVYCLHGLSVPLVVAPSCPPGRTARARA</sequence>
<keyword evidence="2" id="KW-1185">Reference proteome</keyword>
<comment type="caution">
    <text evidence="1">The sequence shown here is derived from an EMBL/GenBank/DDBJ whole genome shotgun (WGS) entry which is preliminary data.</text>
</comment>
<name>A0ABX0H2C4_9ACTN</name>
<dbReference type="RefSeq" id="WP_166284088.1">
    <property type="nucleotide sequence ID" value="NZ_JAANNP010000039.1"/>
</dbReference>
<organism evidence="1 2">
    <name type="scientific">Motilibacter deserti</name>
    <dbReference type="NCBI Taxonomy" id="2714956"/>
    <lineage>
        <taxon>Bacteria</taxon>
        <taxon>Bacillati</taxon>
        <taxon>Actinomycetota</taxon>
        <taxon>Actinomycetes</taxon>
        <taxon>Motilibacterales</taxon>
        <taxon>Motilibacteraceae</taxon>
        <taxon>Motilibacter</taxon>
    </lineage>
</organism>
<gene>
    <name evidence="1" type="ORF">G9H71_17545</name>
</gene>
<proteinExistence type="predicted"/>